<name>A0A937RGJ2_9ACTN</name>
<organism evidence="1 2">
    <name type="scientific">Frankia nepalensis</name>
    <dbReference type="NCBI Taxonomy" id="1836974"/>
    <lineage>
        <taxon>Bacteria</taxon>
        <taxon>Bacillati</taxon>
        <taxon>Actinomycetota</taxon>
        <taxon>Actinomycetes</taxon>
        <taxon>Frankiales</taxon>
        <taxon>Frankiaceae</taxon>
        <taxon>Frankia</taxon>
    </lineage>
</organism>
<evidence type="ECO:0000313" key="1">
    <source>
        <dbReference type="EMBL" id="MBL7625958.1"/>
    </source>
</evidence>
<keyword evidence="2" id="KW-1185">Reference proteome</keyword>
<dbReference type="RefSeq" id="WP_203006754.1">
    <property type="nucleotide sequence ID" value="NZ_JADWYU010000083.1"/>
</dbReference>
<dbReference type="AlphaFoldDB" id="A0A937RGJ2"/>
<sequence length="119" mass="12594">MSERAVTSPRRGASARARRRPPVLAGALAALAVSAGGVGCGQISEETRKASLDVVCAEIDVDPGEIAENPERARLVALIVRDLAPEENIRDLADQVAKDPNAVNPRAQLAEWVDEKCGQ</sequence>
<gene>
    <name evidence="1" type="ORF">I7412_01940</name>
</gene>
<proteinExistence type="predicted"/>
<dbReference type="Proteomes" id="UP000604475">
    <property type="component" value="Unassembled WGS sequence"/>
</dbReference>
<reference evidence="1" key="1">
    <citation type="submission" date="2020-12" db="EMBL/GenBank/DDBJ databases">
        <title>Genomic characterization of non-nitrogen-fixing Frankia strains.</title>
        <authorList>
            <person name="Carlos-Shanley C."/>
            <person name="Guerra T."/>
            <person name="Hahn D."/>
        </authorList>
    </citation>
    <scope>NUCLEOTIDE SEQUENCE</scope>
    <source>
        <strain evidence="1">CN6</strain>
    </source>
</reference>
<evidence type="ECO:0000313" key="2">
    <source>
        <dbReference type="Proteomes" id="UP000604475"/>
    </source>
</evidence>
<dbReference type="EMBL" id="JAEACQ010000122">
    <property type="protein sequence ID" value="MBL7625958.1"/>
    <property type="molecule type" value="Genomic_DNA"/>
</dbReference>
<accession>A0A937RGJ2</accession>
<protein>
    <submittedName>
        <fullName evidence="1">Uncharacterized protein</fullName>
    </submittedName>
</protein>
<comment type="caution">
    <text evidence="1">The sequence shown here is derived from an EMBL/GenBank/DDBJ whole genome shotgun (WGS) entry which is preliminary data.</text>
</comment>